<protein>
    <recommendedName>
        <fullName evidence="5">Lysyl-tRNA synthetase</fullName>
    </recommendedName>
</protein>
<dbReference type="VEuPathDB" id="FungiDB:C7M61_003480"/>
<evidence type="ECO:0000256" key="2">
    <source>
        <dbReference type="ARBA" id="ARBA00022741"/>
    </source>
</evidence>
<dbReference type="OrthoDB" id="21243at2759"/>
<dbReference type="InterPro" id="IPR018149">
    <property type="entry name" value="Lys-tRNA-synth_II_C"/>
</dbReference>
<dbReference type="PANTHER" id="PTHR42918">
    <property type="entry name" value="LYSYL-TRNA SYNTHETASE"/>
    <property type="match status" value="1"/>
</dbReference>
<evidence type="ECO:0000256" key="3">
    <source>
        <dbReference type="ARBA" id="ARBA00022840"/>
    </source>
</evidence>
<dbReference type="GO" id="GO:0004824">
    <property type="term" value="F:lysine-tRNA ligase activity"/>
    <property type="evidence" value="ECO:0007669"/>
    <property type="project" value="EnsemblFungi"/>
</dbReference>
<dbReference type="CDD" id="cd04322">
    <property type="entry name" value="LysRS_N"/>
    <property type="match status" value="1"/>
</dbReference>
<keyword evidence="1 7" id="KW-0436">Ligase</keyword>
<dbReference type="SUPFAM" id="SSF50249">
    <property type="entry name" value="Nucleic acid-binding proteins"/>
    <property type="match status" value="1"/>
</dbReference>
<keyword evidence="3" id="KW-0067">ATP-binding</keyword>
<name>A0A2P7YM60_9ASCO</name>
<dbReference type="PANTHER" id="PTHR42918:SF5">
    <property type="entry name" value="LYSINE--TRNA LIGASE, MITOCHONDRIAL"/>
    <property type="match status" value="1"/>
</dbReference>
<proteinExistence type="predicted"/>
<comment type="caution">
    <text evidence="7">The sequence shown here is derived from an EMBL/GenBank/DDBJ whole genome shotgun (WGS) entry which is preliminary data.</text>
</comment>
<sequence>MLLGSQCRPHRRLTQIAGSIRRYSSDEQLKYVQRKSVVAQNPAQFYPPITTTRSNSPVLRVPDFVRKFKETNFESYPQKRLPDTVQLEGRVKSVRKAGKALFFLDIIQDDVEVQICASNKLLGSMGKDEFSEIHSFIRKGDHILCVGFPSVTNVGELTLKVNSPIRISSPCLNLATLPDKVTDRQLINANRVMNYLVNDQLKQRILIKDTVTQSIRKFLIDDDFTEVNTPLIAGAGTGANAEPFQTSLKAVPDEKLLLRVAPELWLKKLVVGGFDKVFEIGPNFRNEGIDATHNPEFMTCEFYRSHTSLSELMKMTEGVFTAIYNGLSQKEQKISLLKETLPELTSLQQGNFAKYEFVPTLEKKTGIKLPEELTTESLVAYHRDAGVPLPSTKSPASLLDNLSSRIIEAISLENRNQPIFIYNQPAVMSPLAKSALVDYDGREYEVSMRFELFINGKEYVNSYEEENSPFSQAEKFRLQQQAKAEYNDDELLIPDWNYVKLMEYGLPPTGGWGCGIDRLSMLFSGTNRIEDVLTFGVLKDVVRQ</sequence>
<dbReference type="STRING" id="418784.A0A2P7YM60"/>
<feature type="domain" description="Aminoacyl-transfer RNA synthetases class-II family profile" evidence="6">
    <location>
        <begin position="207"/>
        <end position="540"/>
    </location>
</feature>
<dbReference type="GO" id="GO:0000049">
    <property type="term" value="F:tRNA binding"/>
    <property type="evidence" value="ECO:0007669"/>
    <property type="project" value="TreeGrafter"/>
</dbReference>
<dbReference type="GO" id="GO:0008033">
    <property type="term" value="P:tRNA processing"/>
    <property type="evidence" value="ECO:0007669"/>
    <property type="project" value="EnsemblFungi"/>
</dbReference>
<evidence type="ECO:0000313" key="8">
    <source>
        <dbReference type="Proteomes" id="UP000241107"/>
    </source>
</evidence>
<dbReference type="SUPFAM" id="SSF55681">
    <property type="entry name" value="Class II aaRS and biotin synthetases"/>
    <property type="match status" value="1"/>
</dbReference>
<evidence type="ECO:0000259" key="6">
    <source>
        <dbReference type="PROSITE" id="PS50862"/>
    </source>
</evidence>
<evidence type="ECO:0000256" key="5">
    <source>
        <dbReference type="ARBA" id="ARBA00030563"/>
    </source>
</evidence>
<organism evidence="7 8">
    <name type="scientific">Candidozyma pseudohaemuli</name>
    <dbReference type="NCBI Taxonomy" id="418784"/>
    <lineage>
        <taxon>Eukaryota</taxon>
        <taxon>Fungi</taxon>
        <taxon>Dikarya</taxon>
        <taxon>Ascomycota</taxon>
        <taxon>Saccharomycotina</taxon>
        <taxon>Pichiomycetes</taxon>
        <taxon>Metschnikowiaceae</taxon>
        <taxon>Candidozyma</taxon>
    </lineage>
</organism>
<dbReference type="InterPro" id="IPR004364">
    <property type="entry name" value="Aa-tRNA-synt_II"/>
</dbReference>
<evidence type="ECO:0000313" key="7">
    <source>
        <dbReference type="EMBL" id="PSK37053.1"/>
    </source>
</evidence>
<dbReference type="Gene3D" id="3.30.930.10">
    <property type="entry name" value="Bira Bifunctional Protein, Domain 2"/>
    <property type="match status" value="1"/>
</dbReference>
<dbReference type="GO" id="GO:0005524">
    <property type="term" value="F:ATP binding"/>
    <property type="evidence" value="ECO:0007669"/>
    <property type="project" value="UniProtKB-KW"/>
</dbReference>
<dbReference type="GO" id="GO:0005739">
    <property type="term" value="C:mitochondrion"/>
    <property type="evidence" value="ECO:0007669"/>
    <property type="project" value="EnsemblFungi"/>
</dbReference>
<dbReference type="PROSITE" id="PS50862">
    <property type="entry name" value="AA_TRNA_LIGASE_II"/>
    <property type="match status" value="1"/>
</dbReference>
<evidence type="ECO:0000256" key="1">
    <source>
        <dbReference type="ARBA" id="ARBA00022598"/>
    </source>
</evidence>
<dbReference type="PRINTS" id="PR00982">
    <property type="entry name" value="TRNASYNTHLYS"/>
</dbReference>
<dbReference type="GeneID" id="36566868"/>
<dbReference type="Gene3D" id="2.40.50.140">
    <property type="entry name" value="Nucleic acid-binding proteins"/>
    <property type="match status" value="1"/>
</dbReference>
<dbReference type="AlphaFoldDB" id="A0A2P7YM60"/>
<dbReference type="Proteomes" id="UP000241107">
    <property type="component" value="Unassembled WGS sequence"/>
</dbReference>
<dbReference type="InterPro" id="IPR045864">
    <property type="entry name" value="aa-tRNA-synth_II/BPL/LPL"/>
</dbReference>
<accession>A0A2P7YM60</accession>
<dbReference type="Pfam" id="PF00152">
    <property type="entry name" value="tRNA-synt_2"/>
    <property type="match status" value="1"/>
</dbReference>
<dbReference type="EMBL" id="PYFQ01000009">
    <property type="protein sequence ID" value="PSK37053.1"/>
    <property type="molecule type" value="Genomic_DNA"/>
</dbReference>
<gene>
    <name evidence="7" type="ORF">C7M61_003480</name>
</gene>
<evidence type="ECO:0000256" key="4">
    <source>
        <dbReference type="ARBA" id="ARBA00023146"/>
    </source>
</evidence>
<keyword evidence="8" id="KW-1185">Reference proteome</keyword>
<keyword evidence="4" id="KW-0030">Aminoacyl-tRNA synthetase</keyword>
<dbReference type="InterPro" id="IPR006195">
    <property type="entry name" value="aa-tRNA-synth_II"/>
</dbReference>
<dbReference type="GO" id="GO:0070154">
    <property type="term" value="P:mitochondrial lysyl-tRNA aminoacylation"/>
    <property type="evidence" value="ECO:0007669"/>
    <property type="project" value="EnsemblFungi"/>
</dbReference>
<dbReference type="InterPro" id="IPR044136">
    <property type="entry name" value="Lys-tRNA-ligase_II_N"/>
</dbReference>
<dbReference type="Pfam" id="PF01336">
    <property type="entry name" value="tRNA_anti-codon"/>
    <property type="match status" value="1"/>
</dbReference>
<keyword evidence="2" id="KW-0547">Nucleotide-binding</keyword>
<dbReference type="RefSeq" id="XP_024712904.1">
    <property type="nucleotide sequence ID" value="XM_024858817.1"/>
</dbReference>
<dbReference type="InterPro" id="IPR004365">
    <property type="entry name" value="NA-bd_OB_tRNA"/>
</dbReference>
<dbReference type="InterPro" id="IPR012340">
    <property type="entry name" value="NA-bd_OB-fold"/>
</dbReference>
<reference evidence="7 8" key="1">
    <citation type="submission" date="2018-03" db="EMBL/GenBank/DDBJ databases">
        <title>Candida pseudohaemulonii genome assembly and annotation.</title>
        <authorList>
            <person name="Munoz J.F."/>
            <person name="Gade L.G."/>
            <person name="Chow N.A."/>
            <person name="Litvintseva A.P."/>
            <person name="Loparev V.N."/>
            <person name="Cuomo C.A."/>
        </authorList>
    </citation>
    <scope>NUCLEOTIDE SEQUENCE [LARGE SCALE GENOMIC DNA]</scope>
    <source>
        <strain evidence="7 8">B12108</strain>
    </source>
</reference>